<accession>A0ABT9FN87</accession>
<evidence type="ECO:0000313" key="2">
    <source>
        <dbReference type="Proteomes" id="UP001241848"/>
    </source>
</evidence>
<dbReference type="RefSeq" id="WP_305753811.1">
    <property type="nucleotide sequence ID" value="NZ_JAPCKK010000011.1"/>
</dbReference>
<organism evidence="1 2">
    <name type="scientific">Paenibacillus zeirhizosphaerae</name>
    <dbReference type="NCBI Taxonomy" id="2987519"/>
    <lineage>
        <taxon>Bacteria</taxon>
        <taxon>Bacillati</taxon>
        <taxon>Bacillota</taxon>
        <taxon>Bacilli</taxon>
        <taxon>Bacillales</taxon>
        <taxon>Paenibacillaceae</taxon>
        <taxon>Paenibacillus</taxon>
    </lineage>
</organism>
<gene>
    <name evidence="1" type="ORF">OIN60_05320</name>
</gene>
<name>A0ABT9FN87_9BACL</name>
<dbReference type="Proteomes" id="UP001241848">
    <property type="component" value="Unassembled WGS sequence"/>
</dbReference>
<dbReference type="EMBL" id="JAPCKK010000011">
    <property type="protein sequence ID" value="MDP4096190.1"/>
    <property type="molecule type" value="Genomic_DNA"/>
</dbReference>
<proteinExistence type="predicted"/>
<protein>
    <submittedName>
        <fullName evidence="1">Uncharacterized protein</fullName>
    </submittedName>
</protein>
<reference evidence="1 2" key="1">
    <citation type="submission" date="2022-10" db="EMBL/GenBank/DDBJ databases">
        <title>Paenibacillus description and whole genome data of maize root bacterial community.</title>
        <authorList>
            <person name="Marton D."/>
            <person name="Farkas M."/>
            <person name="Cserhati M."/>
        </authorList>
    </citation>
    <scope>NUCLEOTIDE SEQUENCE [LARGE SCALE GENOMIC DNA]</scope>
    <source>
        <strain evidence="1 2">P96</strain>
    </source>
</reference>
<comment type="caution">
    <text evidence="1">The sequence shown here is derived from an EMBL/GenBank/DDBJ whole genome shotgun (WGS) entry which is preliminary data.</text>
</comment>
<evidence type="ECO:0000313" key="1">
    <source>
        <dbReference type="EMBL" id="MDP4096190.1"/>
    </source>
</evidence>
<keyword evidence="2" id="KW-1185">Reference proteome</keyword>
<sequence>MAILHDKDNKGTFVKFTFLRCIPGEYEGCRLNFQYHKANKIIYDLDFGWTNITIKNYIELTSVFPLEIQNGIQLNQLYTSFENHLYGLEWKELGIKNAYQLRFFGSQQNFLINANYDNIRQFGNDLRLEWERGLNLH</sequence>